<evidence type="ECO:0000256" key="2">
    <source>
        <dbReference type="ARBA" id="ARBA00022989"/>
    </source>
</evidence>
<dbReference type="STRING" id="1300342.I596_714"/>
<dbReference type="Proteomes" id="UP000076830">
    <property type="component" value="Chromosome"/>
</dbReference>
<dbReference type="CDD" id="cd17355">
    <property type="entry name" value="MFS_YcxA_like"/>
    <property type="match status" value="1"/>
</dbReference>
<feature type="transmembrane region" description="Helical" evidence="4">
    <location>
        <begin position="348"/>
        <end position="367"/>
    </location>
</feature>
<organism evidence="6 7">
    <name type="scientific">Dokdonella koreensis DS-123</name>
    <dbReference type="NCBI Taxonomy" id="1300342"/>
    <lineage>
        <taxon>Bacteria</taxon>
        <taxon>Pseudomonadati</taxon>
        <taxon>Pseudomonadota</taxon>
        <taxon>Gammaproteobacteria</taxon>
        <taxon>Lysobacterales</taxon>
        <taxon>Rhodanobacteraceae</taxon>
        <taxon>Dokdonella</taxon>
    </lineage>
</organism>
<dbReference type="OrthoDB" id="146345at2"/>
<keyword evidence="7" id="KW-1185">Reference proteome</keyword>
<evidence type="ECO:0000313" key="7">
    <source>
        <dbReference type="Proteomes" id="UP000076830"/>
    </source>
</evidence>
<gene>
    <name evidence="6" type="ORF">I596_714</name>
</gene>
<keyword evidence="2 4" id="KW-1133">Transmembrane helix</keyword>
<feature type="transmembrane region" description="Helical" evidence="4">
    <location>
        <begin position="105"/>
        <end position="129"/>
    </location>
</feature>
<dbReference type="Gene3D" id="1.20.1250.20">
    <property type="entry name" value="MFS general substrate transporter like domains"/>
    <property type="match status" value="1"/>
</dbReference>
<dbReference type="AlphaFoldDB" id="A0A160DSA3"/>
<dbReference type="EMBL" id="CP015249">
    <property type="protein sequence ID" value="ANB16750.1"/>
    <property type="molecule type" value="Genomic_DNA"/>
</dbReference>
<feature type="transmembrane region" description="Helical" evidence="4">
    <location>
        <begin position="141"/>
        <end position="167"/>
    </location>
</feature>
<feature type="transmembrane region" description="Helical" evidence="4">
    <location>
        <begin position="12"/>
        <end position="30"/>
    </location>
</feature>
<dbReference type="InterPro" id="IPR036259">
    <property type="entry name" value="MFS_trans_sf"/>
</dbReference>
<keyword evidence="1 4" id="KW-0812">Transmembrane</keyword>
<evidence type="ECO:0000313" key="6">
    <source>
        <dbReference type="EMBL" id="ANB16750.1"/>
    </source>
</evidence>
<evidence type="ECO:0000256" key="4">
    <source>
        <dbReference type="SAM" id="Phobius"/>
    </source>
</evidence>
<feature type="transmembrane region" description="Helical" evidence="4">
    <location>
        <begin position="289"/>
        <end position="309"/>
    </location>
</feature>
<dbReference type="InterPro" id="IPR020846">
    <property type="entry name" value="MFS_dom"/>
</dbReference>
<dbReference type="GO" id="GO:0022857">
    <property type="term" value="F:transmembrane transporter activity"/>
    <property type="evidence" value="ECO:0007669"/>
    <property type="project" value="InterPro"/>
</dbReference>
<evidence type="ECO:0000256" key="3">
    <source>
        <dbReference type="ARBA" id="ARBA00023136"/>
    </source>
</evidence>
<dbReference type="SUPFAM" id="SSF103473">
    <property type="entry name" value="MFS general substrate transporter"/>
    <property type="match status" value="1"/>
</dbReference>
<proteinExistence type="predicted"/>
<dbReference type="RefSeq" id="WP_067644165.1">
    <property type="nucleotide sequence ID" value="NZ_CP015249.1"/>
</dbReference>
<feature type="transmembrane region" description="Helical" evidence="4">
    <location>
        <begin position="50"/>
        <end position="69"/>
    </location>
</feature>
<dbReference type="PATRIC" id="fig|1300342.3.peg.700"/>
<evidence type="ECO:0000259" key="5">
    <source>
        <dbReference type="PROSITE" id="PS50850"/>
    </source>
</evidence>
<accession>A0A160DSA3</accession>
<name>A0A160DSA3_9GAMM</name>
<dbReference type="InterPro" id="IPR050327">
    <property type="entry name" value="Proton-linked_MCT"/>
</dbReference>
<keyword evidence="3 4" id="KW-0472">Membrane</keyword>
<feature type="domain" description="Major facilitator superfamily (MFS) profile" evidence="5">
    <location>
        <begin position="12"/>
        <end position="403"/>
    </location>
</feature>
<feature type="transmembrane region" description="Helical" evidence="4">
    <location>
        <begin position="173"/>
        <end position="193"/>
    </location>
</feature>
<dbReference type="InterPro" id="IPR011701">
    <property type="entry name" value="MFS"/>
</dbReference>
<protein>
    <submittedName>
        <fullName evidence="6">Permease of the major facilitator superfamily</fullName>
    </submittedName>
</protein>
<feature type="transmembrane region" description="Helical" evidence="4">
    <location>
        <begin position="254"/>
        <end position="277"/>
    </location>
</feature>
<evidence type="ECO:0000256" key="1">
    <source>
        <dbReference type="ARBA" id="ARBA00022692"/>
    </source>
</evidence>
<dbReference type="Pfam" id="PF07690">
    <property type="entry name" value="MFS_1"/>
    <property type="match status" value="1"/>
</dbReference>
<dbReference type="PANTHER" id="PTHR11360:SF284">
    <property type="entry name" value="EG:103B4.3 PROTEIN-RELATED"/>
    <property type="match status" value="1"/>
</dbReference>
<feature type="transmembrane region" description="Helical" evidence="4">
    <location>
        <begin position="225"/>
        <end position="248"/>
    </location>
</feature>
<feature type="transmembrane region" description="Helical" evidence="4">
    <location>
        <begin position="315"/>
        <end position="336"/>
    </location>
</feature>
<dbReference type="PROSITE" id="PS50850">
    <property type="entry name" value="MFS"/>
    <property type="match status" value="1"/>
</dbReference>
<sequence>MSSSRTDWTRSAIVAVAAAAFIVTISMGVRQSFGLLLQPIGRDLGIARESFGFAIAVQNLLFGLVQPFVAALSERFGIRRTLIAGAIVYIAGLLAASAVHTGDGLVLSFGVLVGLALSGTTFVIVLGAVGRLVAPEQRSVAFGIVTAGGSLGQFAVVPLAQALIGAFGWRSSLILLAVLVGSVIVAAFGFRGARAAAGTAPRAPGEPDWSLGAALVRASRHRHYWLLNGGFFVCGFHIAFVGTHLPAYLVDRGIPAAIGAWSLALIGLFNIAGSYLFGVWGGRHSRPRLLAGLYAARAVAIAAFVLLPLSPASALVFAATFGFLWLGTVPLTSGAVASMFGLKHLATLNGVVFLSHQVGAFFGAWWAGLLFDRTGSYATIWNVSIVLGILAAVLSLATRDTAAFPRAPQAALGAAT</sequence>
<feature type="transmembrane region" description="Helical" evidence="4">
    <location>
        <begin position="81"/>
        <end position="99"/>
    </location>
</feature>
<dbReference type="KEGG" id="dko:I596_714"/>
<dbReference type="PANTHER" id="PTHR11360">
    <property type="entry name" value="MONOCARBOXYLATE TRANSPORTER"/>
    <property type="match status" value="1"/>
</dbReference>
<reference evidence="6 7" key="1">
    <citation type="submission" date="2016-04" db="EMBL/GenBank/DDBJ databases">
        <title>Complete genome sequence of Dokdonella koreensis DS-123T.</title>
        <authorList>
            <person name="Kim J.F."/>
            <person name="Lee H."/>
            <person name="Kwak M.-J."/>
        </authorList>
    </citation>
    <scope>NUCLEOTIDE SEQUENCE [LARGE SCALE GENOMIC DNA]</scope>
    <source>
        <strain evidence="6 7">DS-123</strain>
    </source>
</reference>
<feature type="transmembrane region" description="Helical" evidence="4">
    <location>
        <begin position="379"/>
        <end position="397"/>
    </location>
</feature>